<gene>
    <name evidence="17" type="ORF">T551_01279</name>
</gene>
<comment type="subunit">
    <text evidence="15">Component of the Smc5-Smc6 complex.</text>
</comment>
<name>A0A0W4ZS48_PNEJ7</name>
<comment type="function">
    <text evidence="15">Acts in a DNA repair pathway for removal of UV-induced DNA damage that is distinct from classical nucleotide excision repair and in repair of ionizing radiation damage. Functions in homologous recombination repair of DNA double strand breaks and in recovery of stalled replication forks.</text>
</comment>
<reference evidence="18" key="1">
    <citation type="journal article" date="2016" name="Nat. Commun.">
        <title>Genome analysis of three Pneumocystis species reveals adaptation mechanisms to life exclusively in mammalian hosts.</title>
        <authorList>
            <person name="Ma L."/>
            <person name="Chen Z."/>
            <person name="Huang D.W."/>
            <person name="Kutty G."/>
            <person name="Ishihara M."/>
            <person name="Wang H."/>
            <person name="Abouelleil A."/>
            <person name="Bishop L."/>
            <person name="Davey E."/>
            <person name="Deng R."/>
            <person name="Deng X."/>
            <person name="Fan L."/>
            <person name="Fantoni G."/>
            <person name="Fitzgerald M."/>
            <person name="Gogineni E."/>
            <person name="Goldberg J.M."/>
            <person name="Handley G."/>
            <person name="Hu X."/>
            <person name="Huber C."/>
            <person name="Jiao X."/>
            <person name="Jones K."/>
            <person name="Levin J.Z."/>
            <person name="Liu Y."/>
            <person name="Macdonald P."/>
            <person name="Melnikov A."/>
            <person name="Raley C."/>
            <person name="Sassi M."/>
            <person name="Sherman B.T."/>
            <person name="Song X."/>
            <person name="Sykes S."/>
            <person name="Tran B."/>
            <person name="Walsh L."/>
            <person name="Xia Y."/>
            <person name="Yang J."/>
            <person name="Young S."/>
            <person name="Zeng Q."/>
            <person name="Zheng X."/>
            <person name="Stephens R."/>
            <person name="Nusbaum C."/>
            <person name="Birren B.W."/>
            <person name="Azadi P."/>
            <person name="Lempicki R.A."/>
            <person name="Cuomo C.A."/>
            <person name="Kovacs J.A."/>
        </authorList>
    </citation>
    <scope>NUCLEOTIDE SEQUENCE [LARGE SCALE GENOMIC DNA]</scope>
    <source>
        <strain evidence="18">RU7</strain>
    </source>
</reference>
<keyword evidence="18" id="KW-1185">Reference proteome</keyword>
<evidence type="ECO:0000256" key="14">
    <source>
        <dbReference type="ARBA" id="ARBA00023242"/>
    </source>
</evidence>
<dbReference type="Gene3D" id="3.30.40.10">
    <property type="entry name" value="Zinc/RING finger domain, C3HC4 (zinc finger)"/>
    <property type="match status" value="1"/>
</dbReference>
<comment type="caution">
    <text evidence="17">The sequence shown here is derived from an EMBL/GenBank/DDBJ whole genome shotgun (WGS) entry which is preliminary data.</text>
</comment>
<evidence type="ECO:0000256" key="5">
    <source>
        <dbReference type="ARBA" id="ARBA00019422"/>
    </source>
</evidence>
<dbReference type="InterPro" id="IPR011513">
    <property type="entry name" value="Nse1"/>
</dbReference>
<dbReference type="GO" id="GO:0061630">
    <property type="term" value="F:ubiquitin protein ligase activity"/>
    <property type="evidence" value="ECO:0007669"/>
    <property type="project" value="UniProtKB-EC"/>
</dbReference>
<evidence type="ECO:0000259" key="16">
    <source>
        <dbReference type="Pfam" id="PF08746"/>
    </source>
</evidence>
<evidence type="ECO:0000256" key="2">
    <source>
        <dbReference type="ARBA" id="ARBA00004123"/>
    </source>
</evidence>
<evidence type="ECO:0000256" key="9">
    <source>
        <dbReference type="ARBA" id="ARBA00022771"/>
    </source>
</evidence>
<dbReference type="OrthoDB" id="185455at2759"/>
<evidence type="ECO:0000256" key="1">
    <source>
        <dbReference type="ARBA" id="ARBA00000900"/>
    </source>
</evidence>
<proteinExistence type="inferred from homology"/>
<evidence type="ECO:0000256" key="3">
    <source>
        <dbReference type="ARBA" id="ARBA00010258"/>
    </source>
</evidence>
<protein>
    <recommendedName>
        <fullName evidence="5 15">Non-structural maintenance of chromosomes element 1 homolog</fullName>
        <ecNumber evidence="4 15">2.3.2.27</ecNumber>
    </recommendedName>
</protein>
<dbReference type="Proteomes" id="UP000053447">
    <property type="component" value="Unassembled WGS sequence"/>
</dbReference>
<keyword evidence="11 15" id="KW-0862">Zinc</keyword>
<dbReference type="EC" id="2.3.2.27" evidence="4 15"/>
<keyword evidence="12 15" id="KW-0233">DNA recombination</keyword>
<comment type="subcellular location">
    <subcellularLocation>
        <location evidence="2 15">Nucleus</location>
    </subcellularLocation>
</comment>
<dbReference type="InterPro" id="IPR014857">
    <property type="entry name" value="Nse1_RING_C4HC3-type"/>
</dbReference>
<evidence type="ECO:0000256" key="7">
    <source>
        <dbReference type="ARBA" id="ARBA00022723"/>
    </source>
</evidence>
<keyword evidence="6 15" id="KW-0808">Transferase</keyword>
<evidence type="ECO:0000313" key="18">
    <source>
        <dbReference type="Proteomes" id="UP000053447"/>
    </source>
</evidence>
<sequence>MDIENKTKFTDVHRAFLQVFISRKSILEEQAINLLLMAICIYENASVDSVLVNINTLESYISDINNAIIALDLEIRKTIDQSTGVAIWILINTASDVFSQLSTNYNPSEIEFFKQLLDYILIKSNTRQLEVFAITSSQALKESCIKSAGLSKVSAEASLAAFVEEGWLSKTMHGTHMYFTLSPRSLLELYPIIKMYIDDSENDLNHEGAKITSLLKRCKACHNVVTQGFRCLNIDCPIRFHEYCSKAYMARQKDKLCPKCGEIWIERNFVGKKAVESANT</sequence>
<feature type="domain" description="Non-structural maintenance of chromosomes element 1 RING C4HC3-type" evidence="16">
    <location>
        <begin position="218"/>
        <end position="260"/>
    </location>
</feature>
<dbReference type="InterPro" id="IPR013083">
    <property type="entry name" value="Znf_RING/FYVE/PHD"/>
</dbReference>
<dbReference type="PANTHER" id="PTHR20973:SF0">
    <property type="entry name" value="NON-STRUCTURAL MAINTENANCE OF CHROMOSOMES ELEMENT 1 HOMOLOG"/>
    <property type="match status" value="1"/>
</dbReference>
<evidence type="ECO:0000256" key="11">
    <source>
        <dbReference type="ARBA" id="ARBA00022833"/>
    </source>
</evidence>
<dbReference type="EMBL" id="LFWA01000005">
    <property type="protein sequence ID" value="KTW31206.1"/>
    <property type="molecule type" value="Genomic_DNA"/>
</dbReference>
<keyword evidence="14 15" id="KW-0539">Nucleus</keyword>
<evidence type="ECO:0000256" key="12">
    <source>
        <dbReference type="ARBA" id="ARBA00023172"/>
    </source>
</evidence>
<dbReference type="eggNOG" id="KOG4718">
    <property type="taxonomic scope" value="Eukaryota"/>
</dbReference>
<keyword evidence="10 15" id="KW-0833">Ubl conjugation pathway</keyword>
<dbReference type="GeneID" id="28939797"/>
<dbReference type="Gene3D" id="1.10.10.10">
    <property type="entry name" value="Winged helix-like DNA-binding domain superfamily/Winged helix DNA-binding domain"/>
    <property type="match status" value="1"/>
</dbReference>
<keyword evidence="7 15" id="KW-0479">Metal-binding</keyword>
<keyword evidence="13 15" id="KW-0234">DNA repair</keyword>
<dbReference type="RefSeq" id="XP_018230196.1">
    <property type="nucleotide sequence ID" value="XM_018373542.1"/>
</dbReference>
<dbReference type="Pfam" id="PF07574">
    <property type="entry name" value="SMC_Nse1"/>
    <property type="match status" value="1"/>
</dbReference>
<dbReference type="CDD" id="cd16493">
    <property type="entry name" value="RING-CH-C4HC3_NSE1"/>
    <property type="match status" value="1"/>
</dbReference>
<keyword evidence="9 15" id="KW-0863">Zinc-finger</keyword>
<evidence type="ECO:0000256" key="6">
    <source>
        <dbReference type="ARBA" id="ARBA00022679"/>
    </source>
</evidence>
<dbReference type="Pfam" id="PF08746">
    <property type="entry name" value="zf-RING-like"/>
    <property type="match status" value="1"/>
</dbReference>
<evidence type="ECO:0000256" key="13">
    <source>
        <dbReference type="ARBA" id="ARBA00023204"/>
    </source>
</evidence>
<dbReference type="GO" id="GO:0000724">
    <property type="term" value="P:double-strand break repair via homologous recombination"/>
    <property type="evidence" value="ECO:0007669"/>
    <property type="project" value="TreeGrafter"/>
</dbReference>
<dbReference type="GO" id="GO:0008270">
    <property type="term" value="F:zinc ion binding"/>
    <property type="evidence" value="ECO:0007669"/>
    <property type="project" value="UniProtKB-KW"/>
</dbReference>
<dbReference type="VEuPathDB" id="FungiDB:T551_01279"/>
<dbReference type="STRING" id="1408657.A0A0W4ZS48"/>
<dbReference type="GO" id="GO:0030915">
    <property type="term" value="C:Smc5-Smc6 complex"/>
    <property type="evidence" value="ECO:0007669"/>
    <property type="project" value="UniProtKB-UniRule"/>
</dbReference>
<dbReference type="Gene3D" id="3.90.1150.220">
    <property type="match status" value="1"/>
</dbReference>
<evidence type="ECO:0000313" key="17">
    <source>
        <dbReference type="EMBL" id="KTW31206.1"/>
    </source>
</evidence>
<evidence type="ECO:0000256" key="8">
    <source>
        <dbReference type="ARBA" id="ARBA00022763"/>
    </source>
</evidence>
<dbReference type="PANTHER" id="PTHR20973">
    <property type="entry name" value="NON-SMC ELEMENT 1-RELATED"/>
    <property type="match status" value="1"/>
</dbReference>
<dbReference type="GO" id="GO:0005634">
    <property type="term" value="C:nucleus"/>
    <property type="evidence" value="ECO:0007669"/>
    <property type="project" value="UniProtKB-SubCell"/>
</dbReference>
<dbReference type="InterPro" id="IPR036388">
    <property type="entry name" value="WH-like_DNA-bd_sf"/>
</dbReference>
<dbReference type="AlphaFoldDB" id="A0A0W4ZS48"/>
<evidence type="ECO:0000256" key="4">
    <source>
        <dbReference type="ARBA" id="ARBA00012483"/>
    </source>
</evidence>
<evidence type="ECO:0000256" key="10">
    <source>
        <dbReference type="ARBA" id="ARBA00022786"/>
    </source>
</evidence>
<organism evidence="17 18">
    <name type="scientific">Pneumocystis jirovecii (strain RU7)</name>
    <name type="common">Human pneumocystis pneumonia agent</name>
    <dbReference type="NCBI Taxonomy" id="1408657"/>
    <lineage>
        <taxon>Eukaryota</taxon>
        <taxon>Fungi</taxon>
        <taxon>Dikarya</taxon>
        <taxon>Ascomycota</taxon>
        <taxon>Taphrinomycotina</taxon>
        <taxon>Pneumocystomycetes</taxon>
        <taxon>Pneumocystaceae</taxon>
        <taxon>Pneumocystis</taxon>
    </lineage>
</organism>
<evidence type="ECO:0000256" key="15">
    <source>
        <dbReference type="RuleBase" id="RU368018"/>
    </source>
</evidence>
<comment type="catalytic activity">
    <reaction evidence="1 15">
        <text>S-ubiquitinyl-[E2 ubiquitin-conjugating enzyme]-L-cysteine + [acceptor protein]-L-lysine = [E2 ubiquitin-conjugating enzyme]-L-cysteine + N(6)-ubiquitinyl-[acceptor protein]-L-lysine.</text>
        <dbReference type="EC" id="2.3.2.27"/>
    </reaction>
</comment>
<accession>A0A0W4ZS48</accession>
<comment type="similarity">
    <text evidence="3 15">Belongs to the NSE1 family.</text>
</comment>
<keyword evidence="8 15" id="KW-0227">DNA damage</keyword>